<dbReference type="Pfam" id="PF00501">
    <property type="entry name" value="AMP-binding"/>
    <property type="match status" value="1"/>
</dbReference>
<dbReference type="InterPro" id="IPR001242">
    <property type="entry name" value="Condensation_dom"/>
</dbReference>
<dbReference type="Gene3D" id="3.30.559.30">
    <property type="entry name" value="Nonribosomal peptide synthetase, condensation domain"/>
    <property type="match status" value="1"/>
</dbReference>
<dbReference type="Gene3D" id="3.40.50.980">
    <property type="match status" value="2"/>
</dbReference>
<dbReference type="EMBL" id="JAGHKO010000024">
    <property type="protein sequence ID" value="MBO9205537.1"/>
    <property type="molecule type" value="Genomic_DNA"/>
</dbReference>
<dbReference type="Gene3D" id="3.30.559.10">
    <property type="entry name" value="Chloramphenicol acetyltransferase-like domain"/>
    <property type="match status" value="1"/>
</dbReference>
<feature type="domain" description="Condensation" evidence="2">
    <location>
        <begin position="81"/>
        <end position="523"/>
    </location>
</feature>
<evidence type="ECO:0000259" key="2">
    <source>
        <dbReference type="Pfam" id="PF00668"/>
    </source>
</evidence>
<dbReference type="Pfam" id="PF00668">
    <property type="entry name" value="Condensation"/>
    <property type="match status" value="1"/>
</dbReference>
<dbReference type="InterPro" id="IPR020845">
    <property type="entry name" value="AMP-binding_CS"/>
</dbReference>
<dbReference type="CDD" id="cd19531">
    <property type="entry name" value="LCL_NRPS-like"/>
    <property type="match status" value="1"/>
</dbReference>
<gene>
    <name evidence="3" type="ORF">J7I42_34925</name>
</gene>
<dbReference type="SUPFAM" id="SSF56801">
    <property type="entry name" value="Acetyl-CoA synthetase-like"/>
    <property type="match status" value="1"/>
</dbReference>
<comment type="caution">
    <text evidence="3">The sequence shown here is derived from an EMBL/GenBank/DDBJ whole genome shotgun (WGS) entry which is preliminary data.</text>
</comment>
<evidence type="ECO:0000313" key="3">
    <source>
        <dbReference type="EMBL" id="MBO9205537.1"/>
    </source>
</evidence>
<evidence type="ECO:0000313" key="4">
    <source>
        <dbReference type="Proteomes" id="UP000677244"/>
    </source>
</evidence>
<accession>A0ABS3Z5U8</accession>
<protein>
    <submittedName>
        <fullName evidence="3">AMP-binding protein</fullName>
    </submittedName>
</protein>
<dbReference type="PANTHER" id="PTHR45527:SF1">
    <property type="entry name" value="FATTY ACID SYNTHASE"/>
    <property type="match status" value="1"/>
</dbReference>
<sequence length="839" mass="95029">MSKSIVDIIMSRASEIGLSFLMDNEKLKVRIPRNVVVDHELLLLIEENKELIKTSLRNDPLLHDRKPARRIERMVRNSAARLPLSFAQERLWFIDRLQGSAQYNLHWIFRLRGNLDVRILESCFRDIINRHEVLRTVIAEEDGIPYQQICTVADWNMHYTDQQSIVYRGKTLEEYIEAEISRSFDLSADVLLRITLIRTQPNEHLLIAVIHHIAFDGWSVSVLVQELSRLYKAKLTGQPVMLKDLSLQYADYSAWQRRQFPEEQLKQHLLYWKTHLSGVERLHLLPDHKGPAEKSIRGSVVNQKVERTVRQALAALSHREGVTLFMTLLAAFKVLLQRYSGQQDICIGSPVAGRDFQEVEEMIGFFVNMLVLRTNCDPNNSFRDFLQHVKQTTLQAYDHGYVPFERIVETLDLPRDVNQNPFYEVVFAFHNTPEPDELYLGDVMVKREKPGSVSVQFDLVLHVTEVNGELQLEFVYNTDMYRADTIHRMLELYGQLLNNIIKHADLPLSRLKMLSPVQEQRLLEDFSHPRSLFAADTEGTVLQLIATAAIKIPDAIAVVDSTTQLSYQQLQEQSNQLALFVQQQGVGLEEPVVVCMERSAALITAMLAIWKAGAAYVPVDPSYPAARINHILKDTGARIVLVSNATASLIEKDENVKIINIQATEWKDGVDGKSLSDKQPTGPGLAYVIYTSGSTGVPKGVMIEHKGILNLVRWHHRAYQVQPESRSTCMSAIGFDAFGWEVWPYLAAGATLYVPADEVRLDSELLSKYLTAQNITHCFCATALVESLVEAMRGSEGALQYLLTGGDRLGGINTKGLPYKLINNYGPTENTVVATSYLV</sequence>
<dbReference type="InterPro" id="IPR023213">
    <property type="entry name" value="CAT-like_dom_sf"/>
</dbReference>
<dbReference type="InterPro" id="IPR000873">
    <property type="entry name" value="AMP-dep_synth/lig_dom"/>
</dbReference>
<feature type="domain" description="AMP-dependent synthetase/ligase" evidence="1">
    <location>
        <begin position="549"/>
        <end position="835"/>
    </location>
</feature>
<proteinExistence type="predicted"/>
<keyword evidence="4" id="KW-1185">Reference proteome</keyword>
<organism evidence="3 4">
    <name type="scientific">Niastella soli</name>
    <dbReference type="NCBI Taxonomy" id="2821487"/>
    <lineage>
        <taxon>Bacteria</taxon>
        <taxon>Pseudomonadati</taxon>
        <taxon>Bacteroidota</taxon>
        <taxon>Chitinophagia</taxon>
        <taxon>Chitinophagales</taxon>
        <taxon>Chitinophagaceae</taxon>
        <taxon>Niastella</taxon>
    </lineage>
</organism>
<dbReference type="Proteomes" id="UP000677244">
    <property type="component" value="Unassembled WGS sequence"/>
</dbReference>
<dbReference type="SUPFAM" id="SSF52777">
    <property type="entry name" value="CoA-dependent acyltransferases"/>
    <property type="match status" value="2"/>
</dbReference>
<evidence type="ECO:0000259" key="1">
    <source>
        <dbReference type="Pfam" id="PF00501"/>
    </source>
</evidence>
<name>A0ABS3Z5U8_9BACT</name>
<dbReference type="PANTHER" id="PTHR45527">
    <property type="entry name" value="NONRIBOSOMAL PEPTIDE SYNTHETASE"/>
    <property type="match status" value="1"/>
</dbReference>
<dbReference type="RefSeq" id="WP_209145194.1">
    <property type="nucleotide sequence ID" value="NZ_JAGHKO010000024.1"/>
</dbReference>
<reference evidence="3 4" key="1">
    <citation type="submission" date="2021-03" db="EMBL/GenBank/DDBJ databases">
        <title>Assistant Professor.</title>
        <authorList>
            <person name="Huq M.A."/>
        </authorList>
    </citation>
    <scope>NUCLEOTIDE SEQUENCE [LARGE SCALE GENOMIC DNA]</scope>
    <source>
        <strain evidence="3 4">MAH-29</strain>
    </source>
</reference>
<dbReference type="PROSITE" id="PS00455">
    <property type="entry name" value="AMP_BINDING"/>
    <property type="match status" value="1"/>
</dbReference>
<feature type="non-terminal residue" evidence="3">
    <location>
        <position position="839"/>
    </location>
</feature>